<proteinExistence type="predicted"/>
<name>F6DK88_DESRL</name>
<reference evidence="2 3" key="2">
    <citation type="journal article" date="2012" name="Stand. Genomic Sci.">
        <title>Complete genome sequence of the sulfate-reducing firmicute Desulfotomaculum ruminis type strain (DL(T)).</title>
        <authorList>
            <person name="Spring S."/>
            <person name="Visser M."/>
            <person name="Lu M."/>
            <person name="Copeland A."/>
            <person name="Lapidus A."/>
            <person name="Lucas S."/>
            <person name="Cheng J.F."/>
            <person name="Han C."/>
            <person name="Tapia R."/>
            <person name="Goodwin L.A."/>
            <person name="Pitluck S."/>
            <person name="Ivanova N."/>
            <person name="Land M."/>
            <person name="Hauser L."/>
            <person name="Larimer F."/>
            <person name="Rohde M."/>
            <person name="Goker M."/>
            <person name="Detter J.C."/>
            <person name="Kyrpides N.C."/>
            <person name="Woyke T."/>
            <person name="Schaap P.J."/>
            <person name="Plugge C.M."/>
            <person name="Muyzer G."/>
            <person name="Kuever J."/>
            <person name="Pereira I.A."/>
            <person name="Parshina S.N."/>
            <person name="Bernier-Latmani R."/>
            <person name="Stams A.J."/>
            <person name="Klenk H.P."/>
        </authorList>
    </citation>
    <scope>NUCLEOTIDE SEQUENCE [LARGE SCALE GENOMIC DNA]</scope>
    <source>
        <strain evidence="3">ATCC 23193 / DSM 2154 / NCIB 8452 / DL</strain>
    </source>
</reference>
<dbReference type="InterPro" id="IPR029058">
    <property type="entry name" value="AB_hydrolase_fold"/>
</dbReference>
<dbReference type="Pfam" id="PF00561">
    <property type="entry name" value="Abhydrolase_1"/>
    <property type="match status" value="1"/>
</dbReference>
<protein>
    <submittedName>
        <fullName evidence="2">Alpha/beta hydrolase fold protein</fullName>
    </submittedName>
</protein>
<dbReference type="PANTHER" id="PTHR43139">
    <property type="entry name" value="SI:DKEY-122A22.2"/>
    <property type="match status" value="1"/>
</dbReference>
<keyword evidence="2" id="KW-0378">Hydrolase</keyword>
<dbReference type="AlphaFoldDB" id="F6DK88"/>
<reference evidence="3" key="1">
    <citation type="submission" date="2011-05" db="EMBL/GenBank/DDBJ databases">
        <title>Complete sequence of Desulfotomaculum ruminis DSM 2154.</title>
        <authorList>
            <person name="Lucas S."/>
            <person name="Copeland A."/>
            <person name="Lapidus A."/>
            <person name="Cheng J.-F."/>
            <person name="Goodwin L."/>
            <person name="Pitluck S."/>
            <person name="Lu M."/>
            <person name="Detter J.C."/>
            <person name="Han C."/>
            <person name="Tapia R."/>
            <person name="Land M."/>
            <person name="Hauser L."/>
            <person name="Kyrpides N."/>
            <person name="Ivanova N."/>
            <person name="Mikhailova N."/>
            <person name="Pagani I."/>
            <person name="Stams A.J.M."/>
            <person name="Plugge C.M."/>
            <person name="Muyzer G."/>
            <person name="Kuever J."/>
            <person name="Parshina S.N."/>
            <person name="Ivanova A.E."/>
            <person name="Nazina T.N."/>
            <person name="Brambilla E."/>
            <person name="Spring S."/>
            <person name="Klenk H.-P."/>
            <person name="Woyke T."/>
        </authorList>
    </citation>
    <scope>NUCLEOTIDE SEQUENCE [LARGE SCALE GENOMIC DNA]</scope>
    <source>
        <strain evidence="3">ATCC 23193 / DSM 2154 / NCIB 8452 / DL</strain>
    </source>
</reference>
<evidence type="ECO:0000313" key="3">
    <source>
        <dbReference type="Proteomes" id="UP000009234"/>
    </source>
</evidence>
<dbReference type="HOGENOM" id="CLU_020336_27_3_9"/>
<organism evidence="2 3">
    <name type="scientific">Desulforamulus ruminis (strain ATCC 23193 / DSM 2154 / NCIMB 8452 / DL)</name>
    <name type="common">Desulfotomaculum ruminis</name>
    <dbReference type="NCBI Taxonomy" id="696281"/>
    <lineage>
        <taxon>Bacteria</taxon>
        <taxon>Bacillati</taxon>
        <taxon>Bacillota</taxon>
        <taxon>Clostridia</taxon>
        <taxon>Eubacteriales</taxon>
        <taxon>Peptococcaceae</taxon>
        <taxon>Desulforamulus</taxon>
    </lineage>
</organism>
<dbReference type="KEGG" id="dru:Desru_3299"/>
<dbReference type="PANTHER" id="PTHR43139:SF52">
    <property type="entry name" value="SI:DKEY-122A22.2"/>
    <property type="match status" value="1"/>
</dbReference>
<gene>
    <name evidence="2" type="ordered locus">Desru_3299</name>
</gene>
<evidence type="ECO:0000313" key="2">
    <source>
        <dbReference type="EMBL" id="AEG61505.1"/>
    </source>
</evidence>
<dbReference type="STRING" id="696281.Desru_3299"/>
<dbReference type="Gene3D" id="3.40.50.1820">
    <property type="entry name" value="alpha/beta hydrolase"/>
    <property type="match status" value="1"/>
</dbReference>
<dbReference type="SUPFAM" id="SSF53474">
    <property type="entry name" value="alpha/beta-Hydrolases"/>
    <property type="match status" value="1"/>
</dbReference>
<dbReference type="InterPro" id="IPR000073">
    <property type="entry name" value="AB_hydrolase_1"/>
</dbReference>
<dbReference type="OrthoDB" id="5513277at2"/>
<keyword evidence="3" id="KW-1185">Reference proteome</keyword>
<dbReference type="RefSeq" id="WP_013843251.1">
    <property type="nucleotide sequence ID" value="NC_015589.1"/>
</dbReference>
<dbReference type="EMBL" id="CP002780">
    <property type="protein sequence ID" value="AEG61505.1"/>
    <property type="molecule type" value="Genomic_DNA"/>
</dbReference>
<feature type="domain" description="AB hydrolase-1" evidence="1">
    <location>
        <begin position="52"/>
        <end position="281"/>
    </location>
</feature>
<dbReference type="GO" id="GO:0016787">
    <property type="term" value="F:hydrolase activity"/>
    <property type="evidence" value="ECO:0007669"/>
    <property type="project" value="UniProtKB-KW"/>
</dbReference>
<accession>F6DK88</accession>
<evidence type="ECO:0000259" key="1">
    <source>
        <dbReference type="Pfam" id="PF00561"/>
    </source>
</evidence>
<sequence>MVKRFKSLEGRQLIYESYNRLLNLWEVSIDEIDLDTMYGKTHIILSGNKEKPPLLLFHGSGDNSAIMWFLNAKELAKHFYIVAVDSFGGAGKSEPNESYLKTFDPTLWLDNLLDSMNIHVTNIAGISYGGYMTLAYTAKRPDRVNKAVCMAGYPPVKGIKSFLIMIRSLKVFFPEILNPTDENAMKLLKKLCSPNFNESLLDNEMLKHWSYILKYSRVEKNKTSAAFDEQDMSLFRDKALFLIGEFDRAVYQPAVIKILKDYNLNYKIVKDTGHTINHERPELINREIIDFLAT</sequence>
<dbReference type="Proteomes" id="UP000009234">
    <property type="component" value="Chromosome"/>
</dbReference>
<dbReference type="eggNOG" id="COG0596">
    <property type="taxonomic scope" value="Bacteria"/>
</dbReference>
<dbReference type="InterPro" id="IPR052370">
    <property type="entry name" value="Meta-cleavage_hydrolase"/>
</dbReference>